<dbReference type="EMBL" id="CP002983">
    <property type="protein sequence ID" value="AEN16260.1"/>
    <property type="molecule type" value="Genomic_DNA"/>
</dbReference>
<evidence type="ECO:0008006" key="4">
    <source>
        <dbReference type="Google" id="ProtNLM"/>
    </source>
</evidence>
<dbReference type="PATRIC" id="fig|1055530.4.peg.81"/>
<dbReference type="KEGG" id="hen:HPSNT_00375"/>
<protein>
    <recommendedName>
        <fullName evidence="4">Lipoprotein</fullName>
    </recommendedName>
</protein>
<dbReference type="Proteomes" id="UP000008534">
    <property type="component" value="Chromosome"/>
</dbReference>
<dbReference type="RefSeq" id="WP_000753638.1">
    <property type="nucleotide sequence ID" value="NC_017376.1"/>
</dbReference>
<sequence>MKKTRLLKLRALGLACLMGLGVSGCAFLDKQILNDHLTKAKNNPKYDCQKEMLSFPKKYDGINQCLKAQEELIEPIITKKIDQYQCGDFTNEGLKDKCFKRNDAYLNTLLTPIIQKQERRFSCSDFHNPELKEQCRDKTNAYEKQKDQRKRLINFVQLEAFEKEYAQYKPYIIPYFTKECVKNALNLANKERLCQKEMHEKWDDPYSNSKELSVKSAISFCIKKVDAKLEKSALMNGVYISPYKKSTHCQRTHLENKSLKEIALDMNPKLENQSPFIDANKMAIQSAELLRKNKDVLIAFATDICMERNEHKKEEFISLKDSCAQSQAKLYNNKERFDKFIQDYQKDLKTCLLDTSNTKEEVEQNFSQCQKEQLRDDNREGLGFTLEELVKKYAK</sequence>
<dbReference type="AlphaFoldDB" id="G2MCY2"/>
<evidence type="ECO:0000313" key="3">
    <source>
        <dbReference type="Proteomes" id="UP000008534"/>
    </source>
</evidence>
<proteinExistence type="predicted"/>
<organism evidence="2 3">
    <name type="scientific">Helicobacter pylori SNT49</name>
    <dbReference type="NCBI Taxonomy" id="1055530"/>
    <lineage>
        <taxon>Bacteria</taxon>
        <taxon>Pseudomonadati</taxon>
        <taxon>Campylobacterota</taxon>
        <taxon>Epsilonproteobacteria</taxon>
        <taxon>Campylobacterales</taxon>
        <taxon>Helicobacteraceae</taxon>
        <taxon>Helicobacter</taxon>
    </lineage>
</organism>
<evidence type="ECO:0000256" key="1">
    <source>
        <dbReference type="SAM" id="SignalP"/>
    </source>
</evidence>
<feature type="chain" id="PRO_5003433146" description="Lipoprotein" evidence="1">
    <location>
        <begin position="27"/>
        <end position="395"/>
    </location>
</feature>
<accession>G2MCY2</accession>
<reference evidence="2 3" key="1">
    <citation type="submission" date="2011-08" db="EMBL/GenBank/DDBJ databases">
        <authorList>
            <person name="Kersulyte D."/>
            <person name="Choudhury A."/>
            <person name="Mukhopadhyay A.K."/>
            <person name="Nair G.B."/>
            <person name="Berg D.E."/>
        </authorList>
    </citation>
    <scope>NUCLEOTIDE SEQUENCE [LARGE SCALE GENOMIC DNA]</scope>
    <source>
        <strain evidence="3">SNT49</strain>
    </source>
</reference>
<feature type="signal peptide" evidence="1">
    <location>
        <begin position="1"/>
        <end position="26"/>
    </location>
</feature>
<gene>
    <name evidence="2" type="ORF">HPSNT_00375</name>
</gene>
<dbReference type="HOGENOM" id="CLU_715279_0_0_7"/>
<dbReference type="PROSITE" id="PS51257">
    <property type="entry name" value="PROKAR_LIPOPROTEIN"/>
    <property type="match status" value="1"/>
</dbReference>
<evidence type="ECO:0000313" key="2">
    <source>
        <dbReference type="EMBL" id="AEN16260.1"/>
    </source>
</evidence>
<name>G2MCY2_HELPX</name>
<keyword evidence="1" id="KW-0732">Signal</keyword>